<dbReference type="GO" id="GO:0032446">
    <property type="term" value="P:protein modification by small protein conjugation"/>
    <property type="evidence" value="ECO:0007669"/>
    <property type="project" value="TreeGrafter"/>
</dbReference>
<dbReference type="RefSeq" id="WP_081143830.1">
    <property type="nucleotide sequence ID" value="NZ_NFCF01000110.1"/>
</dbReference>
<comment type="caution">
    <text evidence="3">The sequence shown here is derived from an EMBL/GenBank/DDBJ whole genome shotgun (WGS) entry which is preliminary data.</text>
</comment>
<dbReference type="PANTHER" id="PTHR10953">
    <property type="entry name" value="UBIQUITIN-ACTIVATING ENZYME E1"/>
    <property type="match status" value="1"/>
</dbReference>
<proteinExistence type="predicted"/>
<dbReference type="InterPro" id="IPR000594">
    <property type="entry name" value="ThiF_NAD_FAD-bd"/>
</dbReference>
<dbReference type="GO" id="GO:0005737">
    <property type="term" value="C:cytoplasm"/>
    <property type="evidence" value="ECO:0007669"/>
    <property type="project" value="TreeGrafter"/>
</dbReference>
<evidence type="ECO:0000313" key="3">
    <source>
        <dbReference type="EMBL" id="OTW44681.1"/>
    </source>
</evidence>
<dbReference type="Pfam" id="PF00899">
    <property type="entry name" value="ThiF"/>
    <property type="match status" value="1"/>
</dbReference>
<dbReference type="InterPro" id="IPR035985">
    <property type="entry name" value="Ubiquitin-activating_enz"/>
</dbReference>
<organism evidence="3 4">
    <name type="scientific">Bacillus thuringiensis serovar mexicanensis</name>
    <dbReference type="NCBI Taxonomy" id="180868"/>
    <lineage>
        <taxon>Bacteria</taxon>
        <taxon>Bacillati</taxon>
        <taxon>Bacillota</taxon>
        <taxon>Bacilli</taxon>
        <taxon>Bacillales</taxon>
        <taxon>Bacillaceae</taxon>
        <taxon>Bacillus</taxon>
        <taxon>Bacillus cereus group</taxon>
    </lineage>
</organism>
<dbReference type="AlphaFoldDB" id="A0A242VZV9"/>
<dbReference type="InterPro" id="IPR032701">
    <property type="entry name" value="Prok-E2_B_dom"/>
</dbReference>
<gene>
    <name evidence="3" type="ORF">BK699_30220</name>
</gene>
<dbReference type="Proteomes" id="UP000195152">
    <property type="component" value="Unassembled WGS sequence"/>
</dbReference>
<evidence type="ECO:0000259" key="1">
    <source>
        <dbReference type="Pfam" id="PF00899"/>
    </source>
</evidence>
<evidence type="ECO:0000259" key="2">
    <source>
        <dbReference type="Pfam" id="PF14461"/>
    </source>
</evidence>
<name>A0A242VZV9_BACTU</name>
<dbReference type="EMBL" id="NFCF01000110">
    <property type="protein sequence ID" value="OTW44681.1"/>
    <property type="molecule type" value="Genomic_DNA"/>
</dbReference>
<dbReference type="InterPro" id="IPR045886">
    <property type="entry name" value="ThiF/MoeB/HesA"/>
</dbReference>
<sequence>MALALEGIKSELEEINQNIISAFNILKEPNLKEYPGCVKVAEIELVVCEKNAIITVGFPDKFPNELPKFYDKRNLFGSIPHKLSNGFLCFTRNESLVLDTRYPASILLNCLIKVVKLLEDGIKEINKKDFTDEFEVYWQRNCVLDIFAHIDTTNPTVRELDLWSTKAKNNDFIIVSSEKNNNLEKVINCFFHINITDDNKFRCIYIPLQEESLLLPPLNKETWNLADFKKNVFSNLTTGNKKLLNRLINKPVENIRSNLEFIIIGLPMSNGNTALFGCGIKGTMFHLKSHKNSSQMKQLHPFLAKPKDATLYKASINRWHPNHLLNRTGGNTELNNNHILIVGVGSVGSEVAMRFAKAGVNKVSLVDYDTLELENIHRHALGGDQVYSLGKKTALYNKSKVRGIKEEINRKYPFTLVETHYKSIFTVLDEVEINKNSIDLIIVAIGSPNKEMMINEKLHKLPNPPPTIYTWVEPLGIGGHTLITLNNERTGCYQCLFKPNEDTPIYNRSAFAEPFQEFAKSITGCGSVFTPYNFLDSERSAMLTVDAGIKILLGNLKGNPLLSWKGDNALFEKHGYKKTKRYSFTNERLQETKYLYKDNQCSVCSKESSDSYE</sequence>
<dbReference type="SUPFAM" id="SSF69572">
    <property type="entry name" value="Activating enzymes of the ubiquitin-like proteins"/>
    <property type="match status" value="1"/>
</dbReference>
<accession>A0A242VZV9</accession>
<dbReference type="Pfam" id="PF14461">
    <property type="entry name" value="Prok-E2_B"/>
    <property type="match status" value="1"/>
</dbReference>
<dbReference type="PANTHER" id="PTHR10953:SF102">
    <property type="entry name" value="ADENYLYLTRANSFERASE AND SULFURTRANSFERASE MOCS3"/>
    <property type="match status" value="1"/>
</dbReference>
<dbReference type="Gene3D" id="3.40.50.720">
    <property type="entry name" value="NAD(P)-binding Rossmann-like Domain"/>
    <property type="match status" value="1"/>
</dbReference>
<feature type="domain" description="Prokaryotic E2 family B" evidence="2">
    <location>
        <begin position="53"/>
        <end position="141"/>
    </location>
</feature>
<dbReference type="GO" id="GO:0008641">
    <property type="term" value="F:ubiquitin-like modifier activating enzyme activity"/>
    <property type="evidence" value="ECO:0007669"/>
    <property type="project" value="InterPro"/>
</dbReference>
<dbReference type="GO" id="GO:0004792">
    <property type="term" value="F:thiosulfate-cyanide sulfurtransferase activity"/>
    <property type="evidence" value="ECO:0007669"/>
    <property type="project" value="TreeGrafter"/>
</dbReference>
<feature type="domain" description="THIF-type NAD/FAD binding fold" evidence="1">
    <location>
        <begin position="330"/>
        <end position="503"/>
    </location>
</feature>
<evidence type="ECO:0000313" key="4">
    <source>
        <dbReference type="Proteomes" id="UP000195152"/>
    </source>
</evidence>
<dbReference type="GO" id="GO:0016779">
    <property type="term" value="F:nucleotidyltransferase activity"/>
    <property type="evidence" value="ECO:0007669"/>
    <property type="project" value="TreeGrafter"/>
</dbReference>
<protein>
    <submittedName>
        <fullName evidence="3">Uncharacterized protein</fullName>
    </submittedName>
</protein>
<reference evidence="3 4" key="1">
    <citation type="submission" date="2016-10" db="EMBL/GenBank/DDBJ databases">
        <title>Comparative genomics of Bacillus thuringiensis reveals a path to pathogens against multiple invertebrate hosts.</title>
        <authorList>
            <person name="Zheng J."/>
            <person name="Gao Q."/>
            <person name="Liu H."/>
            <person name="Peng D."/>
            <person name="Ruan L."/>
            <person name="Sun M."/>
        </authorList>
    </citation>
    <scope>NUCLEOTIDE SEQUENCE [LARGE SCALE GENOMIC DNA]</scope>
    <source>
        <strain evidence="3">BGSC 4AC1</strain>
    </source>
</reference>